<dbReference type="GeneID" id="61129667"/>
<dbReference type="AlphaFoldDB" id="A0AAU6RAJ7"/>
<name>A0AAU6RAJ7_9STAP</name>
<dbReference type="RefSeq" id="WP_103214643.1">
    <property type="nucleotide sequence ID" value="NZ_CP124577.1"/>
</dbReference>
<proteinExistence type="predicted"/>
<gene>
    <name evidence="1" type="ORF">QA541_02950</name>
</gene>
<accession>A0AAU6RAJ7</accession>
<organism evidence="1">
    <name type="scientific">Macrococcus psychrotolerans</name>
    <dbReference type="NCBI Taxonomy" id="3039389"/>
    <lineage>
        <taxon>Bacteria</taxon>
        <taxon>Bacillati</taxon>
        <taxon>Bacillota</taxon>
        <taxon>Bacilli</taxon>
        <taxon>Bacillales</taxon>
        <taxon>Staphylococcaceae</taxon>
        <taxon>Macrococcus</taxon>
    </lineage>
</organism>
<protein>
    <submittedName>
        <fullName evidence="1">Pathogenicity island protein</fullName>
    </submittedName>
</protein>
<reference evidence="1" key="1">
    <citation type="submission" date="2023-04" db="EMBL/GenBank/DDBJ databases">
        <title>Macrococci isolated from food, foodproducing animals, and human clinical materials.</title>
        <authorList>
            <person name="Maslanova I."/>
            <person name="Svec P."/>
            <person name="Sedlacek I."/>
            <person name="Novakova D."/>
            <person name="Keller J.E."/>
            <person name="Schwendener S."/>
            <person name="Finstrlova A."/>
            <person name="Botka T."/>
            <person name="Kovarovic V."/>
            <person name="Petras P."/>
            <person name="Perreten V."/>
            <person name="Pantucek R."/>
        </authorList>
    </citation>
    <scope>NUCLEOTIDE SEQUENCE</scope>
    <source>
        <strain evidence="1">NRL/St 21/332</strain>
    </source>
</reference>
<dbReference type="EMBL" id="CP124577">
    <property type="protein sequence ID" value="WZE67230.1"/>
    <property type="molecule type" value="Genomic_DNA"/>
</dbReference>
<evidence type="ECO:0000313" key="1">
    <source>
        <dbReference type="EMBL" id="WZE67230.1"/>
    </source>
</evidence>
<sequence length="178" mass="21259">MKIIKCKTVFSYIKHDKLTEFELLTRYNPIYIKKKIGFMSYQISEMYHLNMSHATTSDVHGYITIGCPLENLVIWIISQKESLQRYIEKSKGDIAMLEHCTKRYTHKEQQQIKRYLVTNGSYRNDELIERLCKELYVMAMYQRNQRNKNRRKENATIVANHVEMVRQKLSTDKELLAV</sequence>